<dbReference type="EMBL" id="JQGC01000032">
    <property type="protein sequence ID" value="KFL29089.1"/>
    <property type="molecule type" value="Genomic_DNA"/>
</dbReference>
<comment type="caution">
    <text evidence="2">The sequence shown here is derived from an EMBL/GenBank/DDBJ whole genome shotgun (WGS) entry which is preliminary data.</text>
</comment>
<dbReference type="AlphaFoldDB" id="A0A087LWT6"/>
<evidence type="ECO:0000313" key="2">
    <source>
        <dbReference type="EMBL" id="KFL29089.1"/>
    </source>
</evidence>
<proteinExistence type="predicted"/>
<feature type="region of interest" description="Disordered" evidence="1">
    <location>
        <begin position="31"/>
        <end position="57"/>
    </location>
</feature>
<keyword evidence="3" id="KW-1185">Reference proteome</keyword>
<feature type="compositionally biased region" description="Basic residues" evidence="1">
    <location>
        <begin position="92"/>
        <end position="102"/>
    </location>
</feature>
<accession>A0A087LWT6</accession>
<evidence type="ECO:0000313" key="3">
    <source>
        <dbReference type="Proteomes" id="UP000028981"/>
    </source>
</evidence>
<reference evidence="2 3" key="1">
    <citation type="submission" date="2014-08" db="EMBL/GenBank/DDBJ databases">
        <authorList>
            <person name="Hassan Y.I."/>
            <person name="Lepp D."/>
            <person name="Zhou T."/>
        </authorList>
    </citation>
    <scope>NUCLEOTIDE SEQUENCE [LARGE SCALE GENOMIC DNA]</scope>
    <source>
        <strain evidence="2 3">IFO13584</strain>
    </source>
</reference>
<sequence>MSQPGRGREPNEIPVPLRLFLHDDGIGAVRHRRPGKNPHRLACADRTGKPSPSLRHADHLEPNALRHIRRPHGIAIHGTGIKWRLVMARDHRRRQHPPRRFGQRNTLANHIRHPRQNAIQRFINRQQCHDSLR</sequence>
<protein>
    <submittedName>
        <fullName evidence="2">Uncharacterized protein</fullName>
    </submittedName>
</protein>
<feature type="region of interest" description="Disordered" evidence="1">
    <location>
        <begin position="92"/>
        <end position="111"/>
    </location>
</feature>
<evidence type="ECO:0000256" key="1">
    <source>
        <dbReference type="SAM" id="MobiDB-lite"/>
    </source>
</evidence>
<gene>
    <name evidence="2" type="ORF">JP75_23175</name>
</gene>
<organism evidence="2 3">
    <name type="scientific">Devosia riboflavina</name>
    <dbReference type="NCBI Taxonomy" id="46914"/>
    <lineage>
        <taxon>Bacteria</taxon>
        <taxon>Pseudomonadati</taxon>
        <taxon>Pseudomonadota</taxon>
        <taxon>Alphaproteobacteria</taxon>
        <taxon>Hyphomicrobiales</taxon>
        <taxon>Devosiaceae</taxon>
        <taxon>Devosia</taxon>
    </lineage>
</organism>
<name>A0A087LWT6_9HYPH</name>
<dbReference type="Proteomes" id="UP000028981">
    <property type="component" value="Unassembled WGS sequence"/>
</dbReference>